<keyword evidence="4" id="KW-1185">Reference proteome</keyword>
<dbReference type="AlphaFoldDB" id="A0A840EQ77"/>
<name>A0A840EQ77_9FLAO</name>
<sequence>MIKLHSNIIGDKGQPLLILHGFLGMGDNWKTLAKKYNKEGFQVHLIDQRNHGRSPHTSEFNYDILATDVVDYCKQHQLKNIYLLGHSMGGKTAMQVAVKYPELLKALLVIDIAPKYYPPHHQTILEGLTALYKAHLTDRGDADTLLATYISDWGVRQFLLKNLYWKDKETLALRINLPVLKEKIEQIGTSISDDAMYMGKTLFINGKKSNYITENDKDLILKHFPNAEIEPIEGAGHWVHAEKAKEFFEKTILFMKKTD</sequence>
<dbReference type="PANTHER" id="PTHR46118:SF4">
    <property type="entry name" value="PROTEIN ABHD11"/>
    <property type="match status" value="1"/>
</dbReference>
<accession>A0A840EQ77</accession>
<evidence type="ECO:0000313" key="3">
    <source>
        <dbReference type="EMBL" id="MBB4118753.1"/>
    </source>
</evidence>
<feature type="domain" description="AB hydrolase-1" evidence="2">
    <location>
        <begin position="15"/>
        <end position="121"/>
    </location>
</feature>
<reference evidence="3 4" key="1">
    <citation type="submission" date="2020-08" db="EMBL/GenBank/DDBJ databases">
        <title>Genomic Encyclopedia of Type Strains, Phase IV (KMG-IV): sequencing the most valuable type-strain genomes for metagenomic binning, comparative biology and taxonomic classification.</title>
        <authorList>
            <person name="Goeker M."/>
        </authorList>
    </citation>
    <scope>NUCLEOTIDE SEQUENCE [LARGE SCALE GENOMIC DNA]</scope>
    <source>
        <strain evidence="3 4">DSM 29568</strain>
    </source>
</reference>
<proteinExistence type="predicted"/>
<evidence type="ECO:0000313" key="4">
    <source>
        <dbReference type="Proteomes" id="UP000553034"/>
    </source>
</evidence>
<dbReference type="GO" id="GO:0052689">
    <property type="term" value="F:carboxylic ester hydrolase activity"/>
    <property type="evidence" value="ECO:0007669"/>
    <property type="project" value="TreeGrafter"/>
</dbReference>
<evidence type="ECO:0000256" key="1">
    <source>
        <dbReference type="ARBA" id="ARBA00022801"/>
    </source>
</evidence>
<dbReference type="Pfam" id="PF00561">
    <property type="entry name" value="Abhydrolase_1"/>
    <property type="match status" value="1"/>
</dbReference>
<organism evidence="3 4">
    <name type="scientific">Mesonia hippocampi</name>
    <dbReference type="NCBI Taxonomy" id="1628250"/>
    <lineage>
        <taxon>Bacteria</taxon>
        <taxon>Pseudomonadati</taxon>
        <taxon>Bacteroidota</taxon>
        <taxon>Flavobacteriia</taxon>
        <taxon>Flavobacteriales</taxon>
        <taxon>Flavobacteriaceae</taxon>
        <taxon>Mesonia</taxon>
    </lineage>
</organism>
<dbReference type="PRINTS" id="PR00111">
    <property type="entry name" value="ABHYDROLASE"/>
</dbReference>
<gene>
    <name evidence="3" type="ORF">GGR32_001033</name>
</gene>
<dbReference type="InterPro" id="IPR000073">
    <property type="entry name" value="AB_hydrolase_1"/>
</dbReference>
<dbReference type="EMBL" id="JACIFO010000003">
    <property type="protein sequence ID" value="MBB4118753.1"/>
    <property type="molecule type" value="Genomic_DNA"/>
</dbReference>
<keyword evidence="1" id="KW-0378">Hydrolase</keyword>
<dbReference type="Gene3D" id="3.40.50.1820">
    <property type="entry name" value="alpha/beta hydrolase"/>
    <property type="match status" value="1"/>
</dbReference>
<dbReference type="SUPFAM" id="SSF53474">
    <property type="entry name" value="alpha/beta-Hydrolases"/>
    <property type="match status" value="1"/>
</dbReference>
<dbReference type="Proteomes" id="UP000553034">
    <property type="component" value="Unassembled WGS sequence"/>
</dbReference>
<dbReference type="InterPro" id="IPR029058">
    <property type="entry name" value="AB_hydrolase_fold"/>
</dbReference>
<evidence type="ECO:0000259" key="2">
    <source>
        <dbReference type="Pfam" id="PF00561"/>
    </source>
</evidence>
<comment type="caution">
    <text evidence="3">The sequence shown here is derived from an EMBL/GenBank/DDBJ whole genome shotgun (WGS) entry which is preliminary data.</text>
</comment>
<protein>
    <submittedName>
        <fullName evidence="3">Pimeloyl-ACP methyl ester carboxylesterase</fullName>
    </submittedName>
</protein>
<dbReference type="PANTHER" id="PTHR46118">
    <property type="entry name" value="PROTEIN ABHD11"/>
    <property type="match status" value="1"/>
</dbReference>